<comment type="similarity">
    <text evidence="1">Belongs to the UDP-glycosyltransferase family.</text>
</comment>
<dbReference type="FunFam" id="3.40.50.2000:FF:000071">
    <property type="entry name" value="Glycosyltransferase"/>
    <property type="match status" value="1"/>
</dbReference>
<accession>A0AAW0L303</accession>
<dbReference type="PANTHER" id="PTHR48047">
    <property type="entry name" value="GLYCOSYLTRANSFERASE"/>
    <property type="match status" value="1"/>
</dbReference>
<dbReference type="SUPFAM" id="SSF53756">
    <property type="entry name" value="UDP-Glycosyltransferase/glycogen phosphorylase"/>
    <property type="match status" value="1"/>
</dbReference>
<protein>
    <submittedName>
        <fullName evidence="4">Scopoletin glucosyltransferase</fullName>
    </submittedName>
</protein>
<keyword evidence="3" id="KW-0808">Transferase</keyword>
<keyword evidence="2" id="KW-0328">Glycosyltransferase</keyword>
<dbReference type="EMBL" id="PKMF04000161">
    <property type="protein sequence ID" value="KAK7846063.1"/>
    <property type="molecule type" value="Genomic_DNA"/>
</dbReference>
<organism evidence="4 5">
    <name type="scientific">Quercus suber</name>
    <name type="common">Cork oak</name>
    <dbReference type="NCBI Taxonomy" id="58331"/>
    <lineage>
        <taxon>Eukaryota</taxon>
        <taxon>Viridiplantae</taxon>
        <taxon>Streptophyta</taxon>
        <taxon>Embryophyta</taxon>
        <taxon>Tracheophyta</taxon>
        <taxon>Spermatophyta</taxon>
        <taxon>Magnoliopsida</taxon>
        <taxon>eudicotyledons</taxon>
        <taxon>Gunneridae</taxon>
        <taxon>Pentapetalae</taxon>
        <taxon>rosids</taxon>
        <taxon>fabids</taxon>
        <taxon>Fagales</taxon>
        <taxon>Fagaceae</taxon>
        <taxon>Quercus</taxon>
    </lineage>
</organism>
<dbReference type="AlphaFoldDB" id="A0AAW0L303"/>
<evidence type="ECO:0000256" key="3">
    <source>
        <dbReference type="ARBA" id="ARBA00022679"/>
    </source>
</evidence>
<keyword evidence="5" id="KW-1185">Reference proteome</keyword>
<sequence length="364" mass="40990">MGSKSRQLHIFFFPLMAHGHLIPTMDMAKLFAERGVKATIVTTPRNVPTFSKTRGTNVDIQIIKFPAVEAGLPEGCENIDSVTSEDMSDKFIKATKMLQQPLEQLLEEYQPSCLVADIFFPWATDVAANFGIPRLVFGITSFFSLSSQHSLQQYEPHKKVFSDSEPFVIPSFPGEIKLTRMQLPDFYLQEVETDFYKLLKEAMESEFTSYGVVVNSFYELEPAYADHYRKVLGIKAWHIGPVSLCNKDAEDKAQRGKEASIDEHECLKWLSTMKLNSVIYICFGSMPNFSDSQLSELAMGLEASEQQFIWVREAIEKAMRQILVGEEAARAKALGEMAKRAVEEGGSSCSDLNALIEELRLHCP</sequence>
<reference evidence="4 5" key="1">
    <citation type="journal article" date="2018" name="Sci. Data">
        <title>The draft genome sequence of cork oak.</title>
        <authorList>
            <person name="Ramos A.M."/>
            <person name="Usie A."/>
            <person name="Barbosa P."/>
            <person name="Barros P.M."/>
            <person name="Capote T."/>
            <person name="Chaves I."/>
            <person name="Simoes F."/>
            <person name="Abreu I."/>
            <person name="Carrasquinho I."/>
            <person name="Faro C."/>
            <person name="Guimaraes J.B."/>
            <person name="Mendonca D."/>
            <person name="Nobrega F."/>
            <person name="Rodrigues L."/>
            <person name="Saibo N.J.M."/>
            <person name="Varela M.C."/>
            <person name="Egas C."/>
            <person name="Matos J."/>
            <person name="Miguel C.M."/>
            <person name="Oliveira M.M."/>
            <person name="Ricardo C.P."/>
            <person name="Goncalves S."/>
        </authorList>
    </citation>
    <scope>NUCLEOTIDE SEQUENCE [LARGE SCALE GENOMIC DNA]</scope>
    <source>
        <strain evidence="5">cv. HL8</strain>
    </source>
</reference>
<name>A0AAW0L303_QUESU</name>
<evidence type="ECO:0000313" key="5">
    <source>
        <dbReference type="Proteomes" id="UP000237347"/>
    </source>
</evidence>
<dbReference type="PANTHER" id="PTHR48047:SF45">
    <property type="entry name" value="SCOPOLETIN GLUCOSYLTRANSFERASE-LIKE"/>
    <property type="match status" value="1"/>
</dbReference>
<proteinExistence type="inferred from homology"/>
<dbReference type="InterPro" id="IPR002213">
    <property type="entry name" value="UDP_glucos_trans"/>
</dbReference>
<comment type="caution">
    <text evidence="4">The sequence shown here is derived from an EMBL/GenBank/DDBJ whole genome shotgun (WGS) entry which is preliminary data.</text>
</comment>
<gene>
    <name evidence="4" type="primary">TOGT1_10</name>
    <name evidence="4" type="ORF">CFP56_008500</name>
</gene>
<dbReference type="Gene3D" id="3.40.50.2000">
    <property type="entry name" value="Glycogen Phosphorylase B"/>
    <property type="match status" value="2"/>
</dbReference>
<evidence type="ECO:0000313" key="4">
    <source>
        <dbReference type="EMBL" id="KAK7846063.1"/>
    </source>
</evidence>
<evidence type="ECO:0000256" key="2">
    <source>
        <dbReference type="ARBA" id="ARBA00022676"/>
    </source>
</evidence>
<dbReference type="Proteomes" id="UP000237347">
    <property type="component" value="Unassembled WGS sequence"/>
</dbReference>
<dbReference type="CDD" id="cd03784">
    <property type="entry name" value="GT1_Gtf-like"/>
    <property type="match status" value="1"/>
</dbReference>
<dbReference type="GO" id="GO:0035251">
    <property type="term" value="F:UDP-glucosyltransferase activity"/>
    <property type="evidence" value="ECO:0007669"/>
    <property type="project" value="TreeGrafter"/>
</dbReference>
<evidence type="ECO:0000256" key="1">
    <source>
        <dbReference type="ARBA" id="ARBA00009995"/>
    </source>
</evidence>